<dbReference type="RefSeq" id="WP_043064748.1">
    <property type="nucleotide sequence ID" value="NZ_BJOA01000051.1"/>
</dbReference>
<dbReference type="GeneID" id="42307387"/>
<dbReference type="Proteomes" id="UP000182836">
    <property type="component" value="Unassembled WGS sequence"/>
</dbReference>
<reference evidence="1 3" key="1">
    <citation type="submission" date="2015-07" db="EMBL/GenBank/DDBJ databases">
        <title>Fjat-14205 dsm 2895.</title>
        <authorList>
            <person name="Liu B."/>
            <person name="Wang J."/>
            <person name="Zhu Y."/>
            <person name="Liu G."/>
            <person name="Chen Q."/>
            <person name="Chen Z."/>
            <person name="Lan J."/>
            <person name="Che J."/>
            <person name="Ge C."/>
            <person name="Shi H."/>
            <person name="Pan Z."/>
            <person name="Liu X."/>
        </authorList>
    </citation>
    <scope>NUCLEOTIDE SEQUENCE [LARGE SCALE GENOMIC DNA]</scope>
    <source>
        <strain evidence="1 3">DSM 2895</strain>
    </source>
</reference>
<organism evidence="1 3">
    <name type="scientific">Aneurinibacillus migulanus</name>
    <name type="common">Bacillus migulanus</name>
    <dbReference type="NCBI Taxonomy" id="47500"/>
    <lineage>
        <taxon>Bacteria</taxon>
        <taxon>Bacillati</taxon>
        <taxon>Bacillota</taxon>
        <taxon>Bacilli</taxon>
        <taxon>Bacillales</taxon>
        <taxon>Paenibacillaceae</taxon>
        <taxon>Aneurinibacillus group</taxon>
        <taxon>Aneurinibacillus</taxon>
    </lineage>
</organism>
<keyword evidence="3" id="KW-1185">Reference proteome</keyword>
<dbReference type="EMBL" id="FNED01000010">
    <property type="protein sequence ID" value="SDJ00208.1"/>
    <property type="molecule type" value="Genomic_DNA"/>
</dbReference>
<reference evidence="2 4" key="2">
    <citation type="submission" date="2016-10" db="EMBL/GenBank/DDBJ databases">
        <authorList>
            <person name="de Groot N.N."/>
        </authorList>
    </citation>
    <scope>NUCLEOTIDE SEQUENCE [LARGE SCALE GENOMIC DNA]</scope>
    <source>
        <strain evidence="2 4">DSM 2895</strain>
    </source>
</reference>
<evidence type="ECO:0000313" key="4">
    <source>
        <dbReference type="Proteomes" id="UP000182836"/>
    </source>
</evidence>
<evidence type="ECO:0000313" key="1">
    <source>
        <dbReference type="EMBL" id="KON97370.1"/>
    </source>
</evidence>
<protein>
    <submittedName>
        <fullName evidence="1">Uncharacterized protein</fullName>
    </submittedName>
</protein>
<dbReference type="Proteomes" id="UP000037269">
    <property type="component" value="Unassembled WGS sequence"/>
</dbReference>
<evidence type="ECO:0000313" key="3">
    <source>
        <dbReference type="Proteomes" id="UP000037269"/>
    </source>
</evidence>
<evidence type="ECO:0000313" key="2">
    <source>
        <dbReference type="EMBL" id="SDJ00208.1"/>
    </source>
</evidence>
<dbReference type="AlphaFoldDB" id="A0A0D1Y0L5"/>
<sequence>MNIKSPHNQTLYAWDLDRNLAGKRKDNTFLEQHGQEYAYVWAENEQEALAHAKLIYERLWEGTQEEISSIRIVGEFLIEKQIDHPSKLKDHIDVHYQGVLTQQKNVPSYMVYRMEEVEEIVMKLRNIAINERCSKDKKFAFVVDPCTVMRLKNHPAFKDCMPGRDFFYVWGTDKKEAEQQALQWINEISPEVMGEACIHIVSEVDDYGKFELCAYSV</sequence>
<gene>
    <name evidence="1" type="ORF">AF333_19735</name>
    <name evidence="2" type="ORF">SAMN04487909_11081</name>
</gene>
<proteinExistence type="predicted"/>
<accession>A0A0D1Y0L5</accession>
<name>A0A0D1Y0L5_ANEMI</name>
<dbReference type="PATRIC" id="fig|47500.12.peg.6091"/>
<dbReference type="EMBL" id="LGUG01000004">
    <property type="protein sequence ID" value="KON97370.1"/>
    <property type="molecule type" value="Genomic_DNA"/>
</dbReference>